<dbReference type="Pfam" id="PF12838">
    <property type="entry name" value="Fer4_7"/>
    <property type="match status" value="1"/>
</dbReference>
<keyword evidence="1" id="KW-0479">Metal-binding</keyword>
<dbReference type="Proteomes" id="UP000035036">
    <property type="component" value="Chromosome"/>
</dbReference>
<keyword evidence="3" id="KW-0411">Iron-sulfur</keyword>
<evidence type="ECO:0000256" key="3">
    <source>
        <dbReference type="ARBA" id="ARBA00023014"/>
    </source>
</evidence>
<dbReference type="PROSITE" id="PS00198">
    <property type="entry name" value="4FE4S_FER_1"/>
    <property type="match status" value="2"/>
</dbReference>
<dbReference type="PROSITE" id="PS51379">
    <property type="entry name" value="4FE4S_FER_2"/>
    <property type="match status" value="2"/>
</dbReference>
<feature type="domain" description="4Fe-4S ferredoxin-type" evidence="4">
    <location>
        <begin position="2"/>
        <end position="31"/>
    </location>
</feature>
<dbReference type="RefSeq" id="WP_040199892.1">
    <property type="nucleotide sequence ID" value="NZ_CP010311.1"/>
</dbReference>
<dbReference type="InterPro" id="IPR017900">
    <property type="entry name" value="4Fe4S_Fe_S_CS"/>
</dbReference>
<gene>
    <name evidence="5" type="ORF">GSUB_06815</name>
</gene>
<dbReference type="OrthoDB" id="9804603at2"/>
<dbReference type="GO" id="GO:0046872">
    <property type="term" value="F:metal ion binding"/>
    <property type="evidence" value="ECO:0007669"/>
    <property type="project" value="UniProtKB-KW"/>
</dbReference>
<evidence type="ECO:0000259" key="4">
    <source>
        <dbReference type="PROSITE" id="PS51379"/>
    </source>
</evidence>
<accession>A0A0B5FG65</accession>
<dbReference type="PANTHER" id="PTHR43122">
    <property type="entry name" value="FERREDOXIN SUBUNIT OF PYRUVATE:FLAVODOXIN OXIDOREDUCTASE-RELATED"/>
    <property type="match status" value="1"/>
</dbReference>
<dbReference type="STRING" id="483547.GSUB_06815"/>
<name>A0A0B5FG65_9BACT</name>
<dbReference type="KEGG" id="gsb:GSUB_06815"/>
<dbReference type="HOGENOM" id="CLU_139698_5_3_7"/>
<evidence type="ECO:0000313" key="5">
    <source>
        <dbReference type="EMBL" id="AJF06318.1"/>
    </source>
</evidence>
<dbReference type="InterPro" id="IPR017896">
    <property type="entry name" value="4Fe4S_Fe-S-bd"/>
</dbReference>
<dbReference type="Gene3D" id="3.30.70.20">
    <property type="match status" value="1"/>
</dbReference>
<reference evidence="5 6" key="1">
    <citation type="journal article" date="2015" name="Genome Announc.">
        <title>Genomes of Geoalkalibacter ferrihydriticus Z-0531T and Geoalkalibacter subterraneus Red1T, Two Haloalkaliphilic Metal-Reducing Deltaproteobacteria.</title>
        <authorList>
            <person name="Badalamenti J.P."/>
            <person name="Krajmalnik-Brown R."/>
            <person name="Torres C.I."/>
            <person name="Bond D.R."/>
        </authorList>
    </citation>
    <scope>NUCLEOTIDE SEQUENCE [LARGE SCALE GENOMIC DNA]</scope>
    <source>
        <strain evidence="5 6">Red1</strain>
    </source>
</reference>
<evidence type="ECO:0000256" key="1">
    <source>
        <dbReference type="ARBA" id="ARBA00022723"/>
    </source>
</evidence>
<dbReference type="GO" id="GO:0051536">
    <property type="term" value="F:iron-sulfur cluster binding"/>
    <property type="evidence" value="ECO:0007669"/>
    <property type="project" value="UniProtKB-KW"/>
</dbReference>
<feature type="domain" description="4Fe-4S ferredoxin-type" evidence="4">
    <location>
        <begin position="41"/>
        <end position="70"/>
    </location>
</feature>
<sequence length="74" mass="8087">MNQTVIDESRCKGCALCTIACPHGLLQLRKTINKQGFLPAEMIAGKEDQCTACALCAQMCPDLAIRVFREKKAS</sequence>
<dbReference type="PANTHER" id="PTHR43122:SF2">
    <property type="entry name" value="FERREDOXIN SUBUNIT OF PYRUVATE:FLAVODOXIN OXIDOREDUCTASE"/>
    <property type="match status" value="1"/>
</dbReference>
<proteinExistence type="predicted"/>
<protein>
    <recommendedName>
        <fullName evidence="4">4Fe-4S ferredoxin-type domain-containing protein</fullName>
    </recommendedName>
</protein>
<keyword evidence="6" id="KW-1185">Reference proteome</keyword>
<keyword evidence="2" id="KW-0408">Iron</keyword>
<dbReference type="SUPFAM" id="SSF54862">
    <property type="entry name" value="4Fe-4S ferredoxins"/>
    <property type="match status" value="1"/>
</dbReference>
<dbReference type="AlphaFoldDB" id="A0A0B5FG65"/>
<evidence type="ECO:0000313" key="6">
    <source>
        <dbReference type="Proteomes" id="UP000035036"/>
    </source>
</evidence>
<organism evidence="5 6">
    <name type="scientific">Geoalkalibacter subterraneus</name>
    <dbReference type="NCBI Taxonomy" id="483547"/>
    <lineage>
        <taxon>Bacteria</taxon>
        <taxon>Pseudomonadati</taxon>
        <taxon>Thermodesulfobacteriota</taxon>
        <taxon>Desulfuromonadia</taxon>
        <taxon>Desulfuromonadales</taxon>
        <taxon>Geoalkalibacteraceae</taxon>
        <taxon>Geoalkalibacter</taxon>
    </lineage>
</organism>
<evidence type="ECO:0000256" key="2">
    <source>
        <dbReference type="ARBA" id="ARBA00023004"/>
    </source>
</evidence>
<dbReference type="EMBL" id="CP010311">
    <property type="protein sequence ID" value="AJF06318.1"/>
    <property type="molecule type" value="Genomic_DNA"/>
</dbReference>